<feature type="domain" description="XdhC- CoxI" evidence="1">
    <location>
        <begin position="117"/>
        <end position="185"/>
    </location>
</feature>
<dbReference type="InterPro" id="IPR027051">
    <property type="entry name" value="XdhC_Rossmann_dom"/>
</dbReference>
<dbReference type="RefSeq" id="WP_207009356.1">
    <property type="nucleotide sequence ID" value="NZ_CP022295.1"/>
</dbReference>
<organism evidence="3 4">
    <name type="scientific">Nocardioides aromaticivorans</name>
    <dbReference type="NCBI Taxonomy" id="200618"/>
    <lineage>
        <taxon>Bacteria</taxon>
        <taxon>Bacillati</taxon>
        <taxon>Actinomycetota</taxon>
        <taxon>Actinomycetes</taxon>
        <taxon>Propionibacteriales</taxon>
        <taxon>Nocardioidaceae</taxon>
        <taxon>Nocardioides</taxon>
    </lineage>
</organism>
<evidence type="ECO:0000259" key="2">
    <source>
        <dbReference type="Pfam" id="PF13478"/>
    </source>
</evidence>
<dbReference type="PANTHER" id="PTHR30388">
    <property type="entry name" value="ALDEHYDE OXIDOREDUCTASE MOLYBDENUM COFACTOR ASSEMBLY PROTEIN"/>
    <property type="match status" value="1"/>
</dbReference>
<dbReference type="Proteomes" id="UP000662818">
    <property type="component" value="Chromosome"/>
</dbReference>
<proteinExistence type="predicted"/>
<accession>A0ABX7PHS4</accession>
<gene>
    <name evidence="3" type="ORF">CFH99_06265</name>
</gene>
<protein>
    <submittedName>
        <fullName evidence="3">XshC-Cox1 family protein</fullName>
    </submittedName>
</protein>
<keyword evidence="4" id="KW-1185">Reference proteome</keyword>
<dbReference type="Pfam" id="PF02625">
    <property type="entry name" value="XdhC_CoxI"/>
    <property type="match status" value="2"/>
</dbReference>
<name>A0ABX7PHS4_9ACTN</name>
<feature type="domain" description="XdhC Rossmann" evidence="2">
    <location>
        <begin position="208"/>
        <end position="355"/>
    </location>
</feature>
<dbReference type="Pfam" id="PF13478">
    <property type="entry name" value="XdhC_C"/>
    <property type="match status" value="1"/>
</dbReference>
<dbReference type="InterPro" id="IPR052698">
    <property type="entry name" value="MoCofactor_Util/Proc"/>
</dbReference>
<dbReference type="Gene3D" id="3.40.50.720">
    <property type="entry name" value="NAD(P)-binding Rossmann-like Domain"/>
    <property type="match status" value="1"/>
</dbReference>
<reference evidence="3 4" key="1">
    <citation type="submission" date="2017-06" db="EMBL/GenBank/DDBJ databases">
        <title>Complete Genome Sequence of the Soil Carbazole-Degrading Bacterium Nocardioides aromaticivorans IC177.</title>
        <authorList>
            <person name="Vejarano F."/>
            <person name="Suzuki-Minakuchi C."/>
            <person name="Ohtsubo Y."/>
            <person name="Tsuda M."/>
            <person name="Okada K."/>
            <person name="Nojiri H."/>
        </authorList>
    </citation>
    <scope>NUCLEOTIDE SEQUENCE [LARGE SCALE GENOMIC DNA]</scope>
    <source>
        <strain evidence="3 4">IC177</strain>
    </source>
</reference>
<dbReference type="InterPro" id="IPR003777">
    <property type="entry name" value="XdhC_CoxI"/>
</dbReference>
<evidence type="ECO:0000313" key="3">
    <source>
        <dbReference type="EMBL" id="QSR25225.1"/>
    </source>
</evidence>
<evidence type="ECO:0000313" key="4">
    <source>
        <dbReference type="Proteomes" id="UP000662818"/>
    </source>
</evidence>
<dbReference type="PANTHER" id="PTHR30388:SF4">
    <property type="entry name" value="MOLYBDENUM COFACTOR INSERTION CHAPERONE PAOD"/>
    <property type="match status" value="1"/>
</dbReference>
<sequence length="376" mass="39731">MREVLPQLLRWWEAGESVGMGTVIATFRSTPRPPGASMLVGPDASAVGSVSGGCVEGAVYDVAQSVAASGVPELHRYGVSDDDAFAVGLTCGGILDVYVEKVSRETFPELGEVAADIEAGRPVAVATVVDHPDPSYVGRRVLIRPDADLDGGLSGSLGSARIDAAVHDDALGLLAAGHNGTLSYGPDGERRGEGLRVFVWAFAPAPRLLVFGAIDFAAAVARVGGFLGYRVTVCDARPVFATTSRFPGADEVVVDWPHRYLQAEQEAGRIDGRTVITVLTHDPKFDVPLLEVALRLPEVGYVGAMGSRRTHDDRMERLREAGVSEAELRRLHSPIGLDLGARTPEETAISIAAEIVAGRWGGSGEPLAERDGRIHA</sequence>
<dbReference type="EMBL" id="CP022295">
    <property type="protein sequence ID" value="QSR25225.1"/>
    <property type="molecule type" value="Genomic_DNA"/>
</dbReference>
<feature type="domain" description="XdhC- CoxI" evidence="1">
    <location>
        <begin position="11"/>
        <end position="78"/>
    </location>
</feature>
<evidence type="ECO:0000259" key="1">
    <source>
        <dbReference type="Pfam" id="PF02625"/>
    </source>
</evidence>